<proteinExistence type="predicted"/>
<evidence type="ECO:0000256" key="1">
    <source>
        <dbReference type="SAM" id="Phobius"/>
    </source>
</evidence>
<dbReference type="Proteomes" id="UP001519289">
    <property type="component" value="Unassembled WGS sequence"/>
</dbReference>
<evidence type="ECO:0000313" key="2">
    <source>
        <dbReference type="EMBL" id="MBP2017104.1"/>
    </source>
</evidence>
<keyword evidence="3" id="KW-1185">Reference proteome</keyword>
<feature type="transmembrane region" description="Helical" evidence="1">
    <location>
        <begin position="220"/>
        <end position="238"/>
    </location>
</feature>
<comment type="caution">
    <text evidence="2">The sequence shown here is derived from an EMBL/GenBank/DDBJ whole genome shotgun (WGS) entry which is preliminary data.</text>
</comment>
<keyword evidence="1" id="KW-1133">Transmembrane helix</keyword>
<dbReference type="EMBL" id="JAGGLG010000002">
    <property type="protein sequence ID" value="MBP2017104.1"/>
    <property type="molecule type" value="Genomic_DNA"/>
</dbReference>
<reference evidence="2 3" key="1">
    <citation type="submission" date="2021-03" db="EMBL/GenBank/DDBJ databases">
        <title>Genomic Encyclopedia of Type Strains, Phase IV (KMG-IV): sequencing the most valuable type-strain genomes for metagenomic binning, comparative biology and taxonomic classification.</title>
        <authorList>
            <person name="Goeker M."/>
        </authorList>
    </citation>
    <scope>NUCLEOTIDE SEQUENCE [LARGE SCALE GENOMIC DNA]</scope>
    <source>
        <strain evidence="2 3">DSM 27138</strain>
    </source>
</reference>
<keyword evidence="1" id="KW-0812">Transmembrane</keyword>
<dbReference type="RefSeq" id="WP_209465253.1">
    <property type="nucleotide sequence ID" value="NZ_JAGGLG010000002.1"/>
</dbReference>
<protein>
    <submittedName>
        <fullName evidence="2">Uncharacterized protein</fullName>
    </submittedName>
</protein>
<sequence length="390" mass="42507">MVQITQQRASGIWKEPVAGWTAGGLFAAPWTDPPASAKAADAGDLPDHLDLDSDHRNDIAAALGHLLEVRSHCLQAAAAREYYTCRQEYAAALKACEAALFRLHSCEGEAAAALTEWALGVHALIRAQMTMPKDPAAARGLALSALTRLDGKHVPLTAGAEADAEAAARLVRETAELEERLLGLCDRVRQAVDAAEQAVERRLAALNRAVASMRRQHAKALAWAVGWGALNLILMAAAPVNALVLPAVPWSVPFIVALPVLWWATWARPFRDGRLFFGYVTRLRTAAVAAARTAAEGLWQPDERLEAELAPVLDAGLADYQRLRRFCLFRVPEQFDTCWKARAIREGALMRLAGTWLADMIDQAAQPLAEVLETPERIPYITAVRFGPLR</sequence>
<accession>A0ABS4JRM5</accession>
<name>A0ABS4JRM5_9FIRM</name>
<evidence type="ECO:0000313" key="3">
    <source>
        <dbReference type="Proteomes" id="UP001519289"/>
    </source>
</evidence>
<organism evidence="2 3">
    <name type="scientific">Symbiobacterium terraclitae</name>
    <dbReference type="NCBI Taxonomy" id="557451"/>
    <lineage>
        <taxon>Bacteria</taxon>
        <taxon>Bacillati</taxon>
        <taxon>Bacillota</taxon>
        <taxon>Clostridia</taxon>
        <taxon>Eubacteriales</taxon>
        <taxon>Symbiobacteriaceae</taxon>
        <taxon>Symbiobacterium</taxon>
    </lineage>
</organism>
<gene>
    <name evidence="2" type="ORF">J2Z79_000478</name>
</gene>
<feature type="transmembrane region" description="Helical" evidence="1">
    <location>
        <begin position="244"/>
        <end position="264"/>
    </location>
</feature>
<keyword evidence="1" id="KW-0472">Membrane</keyword>